<feature type="coiled-coil region" evidence="1">
    <location>
        <begin position="938"/>
        <end position="965"/>
    </location>
</feature>
<dbReference type="SUPFAM" id="SSF52540">
    <property type="entry name" value="P-loop containing nucleoside triphosphate hydrolases"/>
    <property type="match status" value="1"/>
</dbReference>
<reference evidence="4 5" key="1">
    <citation type="submission" date="2017-08" db="EMBL/GenBank/DDBJ databases">
        <title>Infants hospitalized years apart are colonized by the same room-sourced microbial strains.</title>
        <authorList>
            <person name="Brooks B."/>
            <person name="Olm M.R."/>
            <person name="Firek B.A."/>
            <person name="Baker R."/>
            <person name="Thomas B.C."/>
            <person name="Morowitz M.J."/>
            <person name="Banfield J.F."/>
        </authorList>
    </citation>
    <scope>NUCLEOTIDE SEQUENCE [LARGE SCALE GENOMIC DNA]</scope>
    <source>
        <strain evidence="4">S2_005_002_R2_34</strain>
    </source>
</reference>
<dbReference type="InterPro" id="IPR027417">
    <property type="entry name" value="P-loop_NTPase"/>
</dbReference>
<evidence type="ECO:0000256" key="2">
    <source>
        <dbReference type="SAM" id="MobiDB-lite"/>
    </source>
</evidence>
<evidence type="ECO:0000313" key="4">
    <source>
        <dbReference type="EMBL" id="PZQ47527.1"/>
    </source>
</evidence>
<feature type="compositionally biased region" description="Basic and acidic residues" evidence="2">
    <location>
        <begin position="19"/>
        <end position="28"/>
    </location>
</feature>
<dbReference type="EMBL" id="QFPW01000016">
    <property type="protein sequence ID" value="PZQ47527.1"/>
    <property type="molecule type" value="Genomic_DNA"/>
</dbReference>
<dbReference type="Gene3D" id="3.40.50.300">
    <property type="entry name" value="P-loop containing nucleotide triphosphate hydrolases"/>
    <property type="match status" value="2"/>
</dbReference>
<dbReference type="PANTHER" id="PTHR41259">
    <property type="entry name" value="DOUBLE-STRAND BREAK REPAIR RAD50 ATPASE, PUTATIVE-RELATED"/>
    <property type="match status" value="1"/>
</dbReference>
<gene>
    <name evidence="4" type="ORF">DI556_16900</name>
</gene>
<name>A0A2W5PS41_RHOSU</name>
<comment type="caution">
    <text evidence="4">The sequence shown here is derived from an EMBL/GenBank/DDBJ whole genome shotgun (WGS) entry which is preliminary data.</text>
</comment>
<dbReference type="AlphaFoldDB" id="A0A2W5PS41"/>
<evidence type="ECO:0000313" key="5">
    <source>
        <dbReference type="Proteomes" id="UP000249185"/>
    </source>
</evidence>
<feature type="coiled-coil region" evidence="1">
    <location>
        <begin position="849"/>
        <end position="913"/>
    </location>
</feature>
<dbReference type="InterPro" id="IPR038734">
    <property type="entry name" value="YhaN_AAA"/>
</dbReference>
<feature type="compositionally biased region" description="Low complexity" evidence="2">
    <location>
        <begin position="1"/>
        <end position="10"/>
    </location>
</feature>
<sequence>MADDPAAGGRRCARPRGARRADRGRARGADPAAWRRGGARMRLNRLDLIRYGRFLDRTLDFGPAPADAPDVTVVYGANEAGKSTAFTAWLDLLFGFQGGAPYAFRFDRKELLVGAELDTPDGIQTLRRTAATTGSLIDANGHAVAEQRVSRWLRGLDREAYRTRFSLNDHILREGGKEIAQAQGDLGQLLHAGSSGLSGLSEALARVEAEVAEFHKKGGRKTEAAMGRNRLRELDAELRAARLDPRAFDRLAKARDDAETAFEAAGVALATARHALRLREAADARRGRAREIAAARRGLADYPDGPDLPAEAVSRVARAAQRRADLAAKEARARAEVLAARAALDGLRGDPEGEAIAAHLETVEAAVFGEGEPLLPRAQTALADLEKRRAERGEIAARMEALAVRLAGPGADPASVALPAAALEELRRAAGEVATAAAALEGEIRARTGAEAGLGPAVEAPPGLARLEEAVADWHRAPNLDEALAAARAAEDELRDATAGLPPDWPAAVAAGLPEIAEIDAVTEPFHEAARRRAARAERAAEAAEDWERAEADRAEQASRPDLVPGARVAEARAGRDAAWSAHRAALNAPTAEAFEQAMRADDAAREGYAAAAESRTRLAQATETAARLRAVRDRAAAALAAAGADLAAASTAVAALAARFGLPATAPADALRQRRDRLAAAALAAGRAEARRSVLAARRDTRAAALAALRDALGGEGEGVAETGLPAIAEQAIRDLRARKATADAWREARKTIEGMKASEARAARELAACEAALAARTAGLWCAGADATRLLAALPALEELAGRAAEHARIDHRIRAMEGAIETFGAVSRELRALLGLPEAASPAELLAAARRRAAEAEARDAAAEREGAAREIAGLLAGQGGAEDGDPTERVNLLARRDALRGQLAAAEQAYAEAAGGFDPAALVAEEAEEDPIRTETLRERVEEAERLRDDALARRVAARAALDTALAGEGGLAPDQERAALVERLRQSAREAAARHFGLLAARSALRRFRQEHRGLMLEATEQAFAHVTAGAWPRLDTRTQGAGEHLVGVRDGEPVAVSAMSTGTQGQLYLALRVAGHAAFVAEHGPLPFVTDDIHETFDDDRARAALELTGVMGRRGQAILFTHHRHLVDLARAALPGVRVIKLG</sequence>
<dbReference type="Proteomes" id="UP000249185">
    <property type="component" value="Unassembled WGS sequence"/>
</dbReference>
<evidence type="ECO:0000256" key="1">
    <source>
        <dbReference type="SAM" id="Coils"/>
    </source>
</evidence>
<protein>
    <recommendedName>
        <fullName evidence="3">YhaN AAA domain-containing protein</fullName>
    </recommendedName>
</protein>
<evidence type="ECO:0000259" key="3">
    <source>
        <dbReference type="Pfam" id="PF13514"/>
    </source>
</evidence>
<dbReference type="PANTHER" id="PTHR41259:SF1">
    <property type="entry name" value="DOUBLE-STRAND BREAK REPAIR RAD50 ATPASE, PUTATIVE-RELATED"/>
    <property type="match status" value="1"/>
</dbReference>
<dbReference type="Pfam" id="PF13514">
    <property type="entry name" value="AAA_27"/>
    <property type="match status" value="1"/>
</dbReference>
<keyword evidence="1" id="KW-0175">Coiled coil</keyword>
<organism evidence="4 5">
    <name type="scientific">Rhodovulum sulfidophilum</name>
    <name type="common">Rhodobacter sulfidophilus</name>
    <dbReference type="NCBI Taxonomy" id="35806"/>
    <lineage>
        <taxon>Bacteria</taxon>
        <taxon>Pseudomonadati</taxon>
        <taxon>Pseudomonadota</taxon>
        <taxon>Alphaproteobacteria</taxon>
        <taxon>Rhodobacterales</taxon>
        <taxon>Paracoccaceae</taxon>
        <taxon>Rhodovulum</taxon>
    </lineage>
</organism>
<accession>A0A2W5PS41</accession>
<feature type="domain" description="YhaN AAA" evidence="3">
    <location>
        <begin position="41"/>
        <end position="247"/>
    </location>
</feature>
<proteinExistence type="predicted"/>
<feature type="region of interest" description="Disordered" evidence="2">
    <location>
        <begin position="1"/>
        <end position="31"/>
    </location>
</feature>